<dbReference type="GO" id="GO:0005886">
    <property type="term" value="C:plasma membrane"/>
    <property type="evidence" value="ECO:0007669"/>
    <property type="project" value="UniProtKB-SubCell"/>
</dbReference>
<sequence length="153" mass="17737">MPLGLLFKPHYLLRHRNPRLLFESLLTLAITLTLSWLSMLYLPWPFTFIIVLLMWSAVRLPRMEAFLIFLTTVMMVSLMMAADPSLLATPRTYLMSHMPWLPFLLILLPANIMTMVIYAFRAERKHISESETRFRNAMEYSAIGMALVGTEGQ</sequence>
<proteinExistence type="predicted"/>
<evidence type="ECO:0000256" key="6">
    <source>
        <dbReference type="SAM" id="Phobius"/>
    </source>
</evidence>
<comment type="subcellular location">
    <subcellularLocation>
        <location evidence="1">Cell membrane</location>
        <topology evidence="1">Multi-pass membrane protein</topology>
    </subcellularLocation>
</comment>
<feature type="transmembrane region" description="Helical" evidence="6">
    <location>
        <begin position="100"/>
        <end position="120"/>
    </location>
</feature>
<keyword evidence="4 6" id="KW-1133">Transmembrane helix</keyword>
<dbReference type="Proteomes" id="UP000004520">
    <property type="component" value="Unassembled WGS sequence"/>
</dbReference>
<dbReference type="EMBL" id="AFGY01000036">
    <property type="protein sequence ID" value="EGK36562.1"/>
    <property type="molecule type" value="Genomic_DNA"/>
</dbReference>
<evidence type="ECO:0000259" key="7">
    <source>
        <dbReference type="Pfam" id="PF05231"/>
    </source>
</evidence>
<evidence type="ECO:0000256" key="3">
    <source>
        <dbReference type="ARBA" id="ARBA00022692"/>
    </source>
</evidence>
<gene>
    <name evidence="8" type="ORF">SFK227_2593</name>
</gene>
<feature type="domain" description="MASE1" evidence="7">
    <location>
        <begin position="2"/>
        <end position="114"/>
    </location>
</feature>
<keyword evidence="3 6" id="KW-0812">Transmembrane</keyword>
<evidence type="ECO:0000256" key="1">
    <source>
        <dbReference type="ARBA" id="ARBA00004651"/>
    </source>
</evidence>
<name>F5NWS5_SHIFL</name>
<feature type="transmembrane region" description="Helical" evidence="6">
    <location>
        <begin position="42"/>
        <end position="58"/>
    </location>
</feature>
<evidence type="ECO:0000256" key="2">
    <source>
        <dbReference type="ARBA" id="ARBA00022475"/>
    </source>
</evidence>
<dbReference type="PATRIC" id="fig|766147.3.peg.2562"/>
<dbReference type="AlphaFoldDB" id="F5NWS5"/>
<evidence type="ECO:0000256" key="5">
    <source>
        <dbReference type="ARBA" id="ARBA00023136"/>
    </source>
</evidence>
<evidence type="ECO:0000313" key="9">
    <source>
        <dbReference type="Proteomes" id="UP000004520"/>
    </source>
</evidence>
<protein>
    <recommendedName>
        <fullName evidence="7">MASE1 domain-containing protein</fullName>
    </recommendedName>
</protein>
<feature type="transmembrane region" description="Helical" evidence="6">
    <location>
        <begin position="65"/>
        <end position="88"/>
    </location>
</feature>
<dbReference type="InterPro" id="IPR007895">
    <property type="entry name" value="MASE1"/>
</dbReference>
<reference evidence="8 9" key="1">
    <citation type="submission" date="2011-04" db="EMBL/GenBank/DDBJ databases">
        <authorList>
            <person name="Rasko D."/>
            <person name="Redman J."/>
            <person name="Daugherty S.C."/>
            <person name="Tallon L."/>
            <person name="Sadzewicz L."/>
            <person name="Jones K."/>
            <person name="Santana-Cruz I."/>
            <person name="Liu X."/>
        </authorList>
    </citation>
    <scope>NUCLEOTIDE SEQUENCE [LARGE SCALE GENOMIC DNA]</scope>
    <source>
        <strain evidence="8 9">K-227</strain>
    </source>
</reference>
<evidence type="ECO:0000313" key="8">
    <source>
        <dbReference type="EMBL" id="EGK36562.1"/>
    </source>
</evidence>
<keyword evidence="5 6" id="KW-0472">Membrane</keyword>
<comment type="caution">
    <text evidence="8">The sequence shown here is derived from an EMBL/GenBank/DDBJ whole genome shotgun (WGS) entry which is preliminary data.</text>
</comment>
<evidence type="ECO:0000256" key="4">
    <source>
        <dbReference type="ARBA" id="ARBA00022989"/>
    </source>
</evidence>
<dbReference type="Pfam" id="PF05231">
    <property type="entry name" value="MASE1"/>
    <property type="match status" value="1"/>
</dbReference>
<accession>F5NWS5</accession>
<keyword evidence="2" id="KW-1003">Cell membrane</keyword>
<organism evidence="8 9">
    <name type="scientific">Shigella flexneri K-227</name>
    <dbReference type="NCBI Taxonomy" id="766147"/>
    <lineage>
        <taxon>Bacteria</taxon>
        <taxon>Pseudomonadati</taxon>
        <taxon>Pseudomonadota</taxon>
        <taxon>Gammaproteobacteria</taxon>
        <taxon>Enterobacterales</taxon>
        <taxon>Enterobacteriaceae</taxon>
        <taxon>Shigella</taxon>
    </lineage>
</organism>